<evidence type="ECO:0000313" key="2">
    <source>
        <dbReference type="EMBL" id="QHU10223.1"/>
    </source>
</evidence>
<dbReference type="InterPro" id="IPR013087">
    <property type="entry name" value="Znf_C2H2_type"/>
</dbReference>
<organism evidence="2">
    <name type="scientific">viral metagenome</name>
    <dbReference type="NCBI Taxonomy" id="1070528"/>
    <lineage>
        <taxon>unclassified sequences</taxon>
        <taxon>metagenomes</taxon>
        <taxon>organismal metagenomes</taxon>
    </lineage>
</organism>
<dbReference type="InterPro" id="IPR036236">
    <property type="entry name" value="Znf_C2H2_sf"/>
</dbReference>
<dbReference type="EMBL" id="MN740751">
    <property type="protein sequence ID" value="QHU10223.1"/>
    <property type="molecule type" value="Genomic_DNA"/>
</dbReference>
<dbReference type="SUPFAM" id="SSF57667">
    <property type="entry name" value="beta-beta-alpha zinc fingers"/>
    <property type="match status" value="1"/>
</dbReference>
<dbReference type="PROSITE" id="PS00028">
    <property type="entry name" value="ZINC_FINGER_C2H2_1"/>
    <property type="match status" value="1"/>
</dbReference>
<reference evidence="2" key="1">
    <citation type="journal article" date="2020" name="Nature">
        <title>Giant virus diversity and host interactions through global metagenomics.</title>
        <authorList>
            <person name="Schulz F."/>
            <person name="Roux S."/>
            <person name="Paez-Espino D."/>
            <person name="Jungbluth S."/>
            <person name="Walsh D.A."/>
            <person name="Denef V.J."/>
            <person name="McMahon K.D."/>
            <person name="Konstantinidis K.T."/>
            <person name="Eloe-Fadrosh E.A."/>
            <person name="Kyrpides N.C."/>
            <person name="Woyke T."/>
        </authorList>
    </citation>
    <scope>NUCLEOTIDE SEQUENCE</scope>
    <source>
        <strain evidence="2">GVMAG-S-1101164-67</strain>
    </source>
</reference>
<evidence type="ECO:0000259" key="1">
    <source>
        <dbReference type="PROSITE" id="PS00028"/>
    </source>
</evidence>
<accession>A0A6C0JXV3</accession>
<dbReference type="AlphaFoldDB" id="A0A6C0JXV3"/>
<feature type="domain" description="C2H2-type" evidence="1">
    <location>
        <begin position="18"/>
        <end position="40"/>
    </location>
</feature>
<proteinExistence type="predicted"/>
<name>A0A6C0JXV3_9ZZZZ</name>
<protein>
    <recommendedName>
        <fullName evidence="1">C2H2-type domain-containing protein</fullName>
    </recommendedName>
</protein>
<sequence length="351" mass="40655">MAAEKRQKTPKNAKIFFCENCDFKCSKQSDFDRHLSTRKHQMITNDNKKMPKIAEKRQTRLSCHCGKTYQYRSGLSRHRTLCQIPEPAQQNSFEISMDSLTNAVVSSYANTHIIVPPYNPHPEIQPSESTKLILELMRDNQEFKNLLIEQNKIMLELVQKTQTVSTYHATNSNHSNTNSNNKQFNIQFFLNEQCKNAINLSDFVENLQLNFDDLENVADRGYVDGITQIFMNGLKELDIYTRPVHCTDVKRETVHVRENNIWIKDTPDQAKIKAAIRRIAFRNVQQISKWNKEHPDYKVLDSNDFNRSFQIMKQSLGNTIPGGVEKNNDKVAKNLLKAVYLDKQDPTLLCA</sequence>